<sequence>TTQVFAPPKAKEGGTWSTAEERRRRLQALCKWSNLLRLAPKLFSERTLASLPDTGDQAVAEHLDLLFSRKSTNTLLLRVQPLMRFVLWARRACPDESTSEQLVWVHCRWLQTTAAPSSIDIFVSSLHFVRGTLGLGVPIADLLSPRIRGLAHTHLRTKEPVSQAPPLSAAQVKWLEYLSGSASDDYERLVAATLCFMVFARARRSDLARATHVQFDLTSDGSDGFVECKVKNPKQVKAASRRNLFLPLTAVYRGLGSASWGALFFAARARLGLQNEGALDHPLIPALSSTGNWLPDCLSSAALTTWLRALLSRAPDADYGLIQQVRSHSCKATALVTLLGHHSQGRNMASLGGSGGSGRWQDTSSVSDSVSSDSGDEDEQQVAAAPHFLENLLSFGNYAERSVTVTGQGMLTPLRAAKEGRFLEVADVLKTAITQGNAQQQKRNNIISNIPMIGSVLERKASTGRASPARSTPESVSSRRSEVSSLAVVSDCLKGCCCCCQQKLTMTVGVGKAT</sequence>
<keyword evidence="3" id="KW-1185">Reference proteome</keyword>
<comment type="caution">
    <text evidence="2">The sequence shown here is derived from an EMBL/GenBank/DDBJ whole genome shotgun (WGS) entry which is preliminary data.</text>
</comment>
<evidence type="ECO:0000313" key="3">
    <source>
        <dbReference type="Proteomes" id="UP000601435"/>
    </source>
</evidence>
<proteinExistence type="predicted"/>
<organism evidence="2 3">
    <name type="scientific">Symbiodinium necroappetens</name>
    <dbReference type="NCBI Taxonomy" id="1628268"/>
    <lineage>
        <taxon>Eukaryota</taxon>
        <taxon>Sar</taxon>
        <taxon>Alveolata</taxon>
        <taxon>Dinophyceae</taxon>
        <taxon>Suessiales</taxon>
        <taxon>Symbiodiniaceae</taxon>
        <taxon>Symbiodinium</taxon>
    </lineage>
</organism>
<protein>
    <submittedName>
        <fullName evidence="2">Uncharacterized protein</fullName>
    </submittedName>
</protein>
<feature type="compositionally biased region" description="Low complexity" evidence="1">
    <location>
        <begin position="364"/>
        <end position="373"/>
    </location>
</feature>
<accession>A0A812WIN5</accession>
<feature type="non-terminal residue" evidence="2">
    <location>
        <position position="1"/>
    </location>
</feature>
<dbReference type="AlphaFoldDB" id="A0A812WIN5"/>
<evidence type="ECO:0000313" key="2">
    <source>
        <dbReference type="EMBL" id="CAE7690807.1"/>
    </source>
</evidence>
<feature type="region of interest" description="Disordered" evidence="1">
    <location>
        <begin position="347"/>
        <end position="381"/>
    </location>
</feature>
<gene>
    <name evidence="2" type="ORF">SNEC2469_LOCUS19893</name>
</gene>
<reference evidence="2" key="1">
    <citation type="submission" date="2021-02" db="EMBL/GenBank/DDBJ databases">
        <authorList>
            <person name="Dougan E. K."/>
            <person name="Rhodes N."/>
            <person name="Thang M."/>
            <person name="Chan C."/>
        </authorList>
    </citation>
    <scope>NUCLEOTIDE SEQUENCE</scope>
</reference>
<feature type="region of interest" description="Disordered" evidence="1">
    <location>
        <begin position="460"/>
        <end position="480"/>
    </location>
</feature>
<dbReference type="Proteomes" id="UP000601435">
    <property type="component" value="Unassembled WGS sequence"/>
</dbReference>
<name>A0A812WIN5_9DINO</name>
<dbReference type="EMBL" id="CAJNJA010034315">
    <property type="protein sequence ID" value="CAE7690807.1"/>
    <property type="molecule type" value="Genomic_DNA"/>
</dbReference>
<evidence type="ECO:0000256" key="1">
    <source>
        <dbReference type="SAM" id="MobiDB-lite"/>
    </source>
</evidence>